<dbReference type="PANTHER" id="PTHR13923">
    <property type="entry name" value="SEC31-RELATED PROTEIN"/>
    <property type="match status" value="1"/>
</dbReference>
<dbReference type="InterPro" id="IPR040251">
    <property type="entry name" value="SEC31-like"/>
</dbReference>
<proteinExistence type="predicted"/>
<sequence>MKLKEIPRTATFAWSPGQHLPIIATGTVAGALDASFSNTTELELFNLNLKSDSGVELQSAGVVNSNARFDRLVWGIANDKTYGIVAGGLENGEISLYDPAIILEGGDSEKALILRNNAHSGNVRGLQFNPFQINLLASAATNAEIFIWDLTKPDKPYTPGARSPKLENITHLAWNNQVQHILATSSNTGSTVIWDLRSKKHVMDLSFVGSTVTGGYSMGNMNMAPGMSTGVRRGTTAVAWSPDNATQIITASEDDINPVIVMWDVRNAHAPEKILTGHQKGILSLSWCQRDADLLLSCGKDNRVLCWNPRTAEIIGELPASSNWVFDVQWCPGNPDLFASASFDGKVNVHSLQSGQNENDQKVSLDSNDPFAQIASAYEPSLTLKQPPKWLKRPVGVALGFGGKLVSFDNKRHIVKVSTIITEPEIVQRSTELESLVESKLLDSFCESRGKSASNDFESENWKVLHTMFNENENAREQLVKHLGFSKDDVVTQITIATKNMSINGSVNTEKTQVETDNEQNVIKRKSVAEAAGVPLPTSPIDVKSEKKDYGVVDNSAVKSENVDELFSGSSTSGGPSDASDFFSSEIIPDAFPIHSATSTYNEPTSSSINKGIFKIYPAQESDVDKLITRSIVLGDFESAVNLCLETDRLSDAVLLAGCGGPELLQKTRKIYFEKKASNVPYLRLLQSIVSEDLSDIVYNADLSEWQEVVVVLCTFARSEDFSGLCNALGQRLEQEYRKLYGSSNDRSKGMEYMKNAVFCYLAAGNLENVVNIWITEQEEEERAELERAELEHADQGDAKSSSFRYSLHAKFLQSLIEKVTVFRKAIDYVDPALVQNLDTNTTESNNQLFKLSKLYDKYAEYAEILAYQGRLTTAIKYLNLTPLEYKKTDANNIDQLAVIKERLYHSGVDIGSIKAPAFPFEHVYVGAEGEINPSLAPIMGNIDGTTYQPQINPNLYNNQQVAQPPYYNQYAYNQPVAANAPFQPMSPIQQQIQQQSIQPILQQPHYNNFPLYNAPIQNQPYNPGYQPAFPAYNQPQYQDNANFIPPPQIANTNIQNVNPPQQQAEVPAAYKKNIPNWNDPPVVSSAKKVAQAQVNKLQPITSPFPSTSPALQGTVPPPGVQGIFPPNQNIQGIVPPPGGIFPPNQNIQGTIANLPPPANRAIAAATGYQPNSPMSPQSAGNYYPPPPPPPKMGAPSQLHAQQIQNPQSPQSHYGPGRSAPTPPPQANAGYQAAAYGGQNTTHTGSNLVYGAPTPQPPIQQQVPTQNQQPVAQPARTPTPVKTPTPVNKHPVGDRNHIPTSQKPIYDVLSKELQRAKHYHTSGPWGKQLLDTEKRLNTLFDALNNEEISEPIIDSLLKLVQAMEIRDYTTANNLQVNLLTSYSNETKWLIGIKQLINIMKNTP</sequence>
<feature type="region of interest" description="Disordered" evidence="8">
    <location>
        <begin position="1168"/>
        <end position="1301"/>
    </location>
</feature>
<dbReference type="PROSITE" id="PS50082">
    <property type="entry name" value="WD_REPEATS_2"/>
    <property type="match status" value="2"/>
</dbReference>
<evidence type="ECO:0000313" key="9">
    <source>
        <dbReference type="EMBL" id="CAB5298802.1"/>
    </source>
</evidence>
<feature type="compositionally biased region" description="Polar residues" evidence="8">
    <location>
        <begin position="1199"/>
        <end position="1212"/>
    </location>
</feature>
<evidence type="ECO:0000256" key="6">
    <source>
        <dbReference type="ARBA" id="ARBA00025471"/>
    </source>
</evidence>
<feature type="repeat" description="WD" evidence="7">
    <location>
        <begin position="116"/>
        <end position="158"/>
    </location>
</feature>
<feature type="compositionally biased region" description="Low complexity" evidence="8">
    <location>
        <begin position="1227"/>
        <end position="1240"/>
    </location>
</feature>
<dbReference type="GO" id="GO:0090110">
    <property type="term" value="P:COPII-coated vesicle cargo loading"/>
    <property type="evidence" value="ECO:0007669"/>
    <property type="project" value="TreeGrafter"/>
</dbReference>
<dbReference type="PROSITE" id="PS00678">
    <property type="entry name" value="WD_REPEATS_1"/>
    <property type="match status" value="1"/>
</dbReference>
<dbReference type="GO" id="GO:0005198">
    <property type="term" value="F:structural molecule activity"/>
    <property type="evidence" value="ECO:0007669"/>
    <property type="project" value="TreeGrafter"/>
</dbReference>
<evidence type="ECO:0000256" key="3">
    <source>
        <dbReference type="ARBA" id="ARBA00022448"/>
    </source>
</evidence>
<dbReference type="Pfam" id="PF00400">
    <property type="entry name" value="WD40"/>
    <property type="match status" value="1"/>
</dbReference>
<reference evidence="9" key="1">
    <citation type="submission" date="2020-05" db="EMBL/GenBank/DDBJ databases">
        <authorList>
            <person name="Rincon C."/>
            <person name="Sanders R I."/>
            <person name="Robbins C."/>
            <person name="Chaturvedi A."/>
        </authorList>
    </citation>
    <scope>NUCLEOTIDE SEQUENCE</scope>
    <source>
        <strain evidence="9">CHB12</strain>
    </source>
</reference>
<comment type="function">
    <text evidence="6">Component of the coat protein complex II (COPII) which promotes the formation of transport vesicles from the endoplasmic reticulum (ER). The coat has two main functions, the physical deformation of the endoplasmic reticulum membrane into vesicles and the selection of cargo molecules.</text>
</comment>
<dbReference type="Proteomes" id="UP000684084">
    <property type="component" value="Unassembled WGS sequence"/>
</dbReference>
<evidence type="ECO:0000256" key="4">
    <source>
        <dbReference type="ARBA" id="ARBA00022574"/>
    </source>
</evidence>
<accession>A0A915YP04</accession>
<evidence type="ECO:0000313" key="10">
    <source>
        <dbReference type="Proteomes" id="UP000684084"/>
    </source>
</evidence>
<dbReference type="GO" id="GO:0070971">
    <property type="term" value="C:endoplasmic reticulum exit site"/>
    <property type="evidence" value="ECO:0007669"/>
    <property type="project" value="TreeGrafter"/>
</dbReference>
<organism evidence="9 10">
    <name type="scientific">Rhizophagus irregularis</name>
    <dbReference type="NCBI Taxonomy" id="588596"/>
    <lineage>
        <taxon>Eukaryota</taxon>
        <taxon>Fungi</taxon>
        <taxon>Fungi incertae sedis</taxon>
        <taxon>Mucoromycota</taxon>
        <taxon>Glomeromycotina</taxon>
        <taxon>Glomeromycetes</taxon>
        <taxon>Glomerales</taxon>
        <taxon>Glomeraceae</taxon>
        <taxon>Rhizophagus</taxon>
    </lineage>
</organism>
<evidence type="ECO:0000256" key="8">
    <source>
        <dbReference type="SAM" id="MobiDB-lite"/>
    </source>
</evidence>
<feature type="repeat" description="WD" evidence="7">
    <location>
        <begin position="275"/>
        <end position="317"/>
    </location>
</feature>
<dbReference type="EMBL" id="CAGKOT010000001">
    <property type="protein sequence ID" value="CAB5298802.1"/>
    <property type="molecule type" value="Genomic_DNA"/>
</dbReference>
<gene>
    <name evidence="9" type="ORF">CHRIB12_LOCUS684</name>
</gene>
<dbReference type="GO" id="GO:0007029">
    <property type="term" value="P:endoplasmic reticulum organization"/>
    <property type="evidence" value="ECO:0007669"/>
    <property type="project" value="TreeGrafter"/>
</dbReference>
<evidence type="ECO:0000256" key="7">
    <source>
        <dbReference type="PROSITE-ProRule" id="PRU00221"/>
    </source>
</evidence>
<dbReference type="SMART" id="SM00320">
    <property type="entry name" value="WD40"/>
    <property type="match status" value="5"/>
</dbReference>
<feature type="compositionally biased region" description="Polar residues" evidence="8">
    <location>
        <begin position="1169"/>
        <end position="1181"/>
    </location>
</feature>
<dbReference type="PANTHER" id="PTHR13923:SF11">
    <property type="entry name" value="SECRETORY 31, ISOFORM D"/>
    <property type="match status" value="1"/>
</dbReference>
<dbReference type="OrthoDB" id="542917at2759"/>
<evidence type="ECO:0000256" key="1">
    <source>
        <dbReference type="ARBA" id="ARBA00013507"/>
    </source>
</evidence>
<keyword evidence="4 7" id="KW-0853">WD repeat</keyword>
<name>A0A915YP04_9GLOM</name>
<feature type="compositionally biased region" description="Pro residues" evidence="8">
    <location>
        <begin position="1184"/>
        <end position="1193"/>
    </location>
</feature>
<feature type="compositionally biased region" description="Low complexity" evidence="8">
    <location>
        <begin position="1259"/>
        <end position="1287"/>
    </location>
</feature>
<dbReference type="GO" id="GO:0030127">
    <property type="term" value="C:COPII vesicle coat"/>
    <property type="evidence" value="ECO:0007669"/>
    <property type="project" value="TreeGrafter"/>
</dbReference>
<keyword evidence="3" id="KW-0813">Transport</keyword>
<keyword evidence="5" id="KW-0677">Repeat</keyword>
<dbReference type="InterPro" id="IPR001680">
    <property type="entry name" value="WD40_rpt"/>
</dbReference>
<dbReference type="VEuPathDB" id="FungiDB:RhiirFUN_001383"/>
<comment type="caution">
    <text evidence="9">The sequence shown here is derived from an EMBL/GenBank/DDBJ whole genome shotgun (WGS) entry which is preliminary data.</text>
</comment>
<evidence type="ECO:0000256" key="2">
    <source>
        <dbReference type="ARBA" id="ARBA00021236"/>
    </source>
</evidence>
<dbReference type="InterPro" id="IPR019775">
    <property type="entry name" value="WD40_repeat_CS"/>
</dbReference>
<evidence type="ECO:0000256" key="5">
    <source>
        <dbReference type="ARBA" id="ARBA00022737"/>
    </source>
</evidence>
<protein>
    <recommendedName>
        <fullName evidence="2">Protein transport protein SEC31</fullName>
    </recommendedName>
    <alternativeName>
        <fullName evidence="1">Protein transport protein sec31</fullName>
    </alternativeName>
</protein>